<name>A0A7W9HC46_9ACTN</name>
<evidence type="ECO:0000313" key="4">
    <source>
        <dbReference type="Proteomes" id="UP000590647"/>
    </source>
</evidence>
<dbReference type="InterPro" id="IPR027417">
    <property type="entry name" value="P-loop_NTPase"/>
</dbReference>
<evidence type="ECO:0000313" key="3">
    <source>
        <dbReference type="EMBL" id="MBB5799246.1"/>
    </source>
</evidence>
<feature type="region of interest" description="Disordered" evidence="1">
    <location>
        <begin position="59"/>
        <end position="78"/>
    </location>
</feature>
<dbReference type="InterPro" id="IPR016032">
    <property type="entry name" value="Sig_transdc_resp-reg_C-effctor"/>
</dbReference>
<reference evidence="3 4" key="1">
    <citation type="submission" date="2020-08" db="EMBL/GenBank/DDBJ databases">
        <title>Sequencing the genomes of 1000 actinobacteria strains.</title>
        <authorList>
            <person name="Klenk H.-P."/>
        </authorList>
    </citation>
    <scope>NUCLEOTIDE SEQUENCE [LARGE SCALE GENOMIC DNA]</scope>
    <source>
        <strain evidence="3 4">DSM 40084</strain>
    </source>
</reference>
<gene>
    <name evidence="3" type="ORF">HDA41_007210</name>
</gene>
<dbReference type="SUPFAM" id="SSF52540">
    <property type="entry name" value="P-loop containing nucleoside triphosphate hydrolases"/>
    <property type="match status" value="1"/>
</dbReference>
<protein>
    <submittedName>
        <fullName evidence="3">DNA-binding CsgD family transcriptional regulator</fullName>
    </submittedName>
</protein>
<accession>A0A7W9HC46</accession>
<dbReference type="PROSITE" id="PS50043">
    <property type="entry name" value="HTH_LUXR_2"/>
    <property type="match status" value="1"/>
</dbReference>
<feature type="domain" description="HTH luxR-type" evidence="2">
    <location>
        <begin position="785"/>
        <end position="850"/>
    </location>
</feature>
<keyword evidence="3" id="KW-0238">DNA-binding</keyword>
<dbReference type="CDD" id="cd06170">
    <property type="entry name" value="LuxR_C_like"/>
    <property type="match status" value="1"/>
</dbReference>
<dbReference type="Proteomes" id="UP000590647">
    <property type="component" value="Unassembled WGS sequence"/>
</dbReference>
<dbReference type="InterPro" id="IPR036388">
    <property type="entry name" value="WH-like_DNA-bd_sf"/>
</dbReference>
<dbReference type="GO" id="GO:0006355">
    <property type="term" value="P:regulation of DNA-templated transcription"/>
    <property type="evidence" value="ECO:0007669"/>
    <property type="project" value="InterPro"/>
</dbReference>
<sequence length="858" mass="90755">MTARTEDATDRWPLVDREAPLAEIDALAARGRGVLLTGLPGTGRTRLLREALHRSGRSAAVADHETLPTLPEPSAPAAGPPPLLAVDDAHRLPPAPAQRLAALVRQGRILLLATALRGAPLPAPIAELRREELLGSVATTPFDLAGTTRALRARLGSQVATDTAARLWELTGGNPLLLAELVEASIADGTLRPAQGLWQWQRSPTGRRPAGRVRQAVERLSGPLDAAERELIALLALGGPLSEELPLIAELAEAADRLLRRGVVAAEPAVRGRRLRLSRPLSGHVILTELPPRQACALRVRLADALDQAGGARQEKAAVLLSVALRVDAGQTPSAARLRTAAEVALRRCDFAAAERFARLALDDAPNAAPGADAASALLLGRALSGQGRGTEAEAALAAADRHSGDVLAARVRNLAWTMRRVEAAAALAERVPDRSGRLLRATVGLLRDRMGDVAGSGETAPREASGSWAARSCAPIAAFARVETEGSAAASALLERCRQVENRTEHDRIMYAAVGAYIAVEAGDDPGLRHHLDRLRRTAAPYDQRVRVWGEAVEARAHRAGCRLPEAVALLRRAAAAPEGQDWFTTRPWLLAQLAGALAESGQHTEAVRTLIEVRVAVRRTPRYPLAEDHIALEEARVLGRSGDVPGALRRAEEVARRSAAAGRKATALAALHLLARLGRAAAAAELLDALGVAVRCPVGELRALHVRALAARDAAHLDDLADRFARLGRFPLAAECASQAHRLSRDAGRHRAARASLAACRGHLAATVGTELPGWAVSSGPSAPARRLPLTAREHQTASLAASGLDNLEIARRLSVSVRTVENHLYRAYGKLGITSRAELGGHVEARTGLAQPLAG</sequence>
<dbReference type="InterPro" id="IPR000792">
    <property type="entry name" value="Tscrpt_reg_LuxR_C"/>
</dbReference>
<dbReference type="SMART" id="SM00421">
    <property type="entry name" value="HTH_LUXR"/>
    <property type="match status" value="1"/>
</dbReference>
<evidence type="ECO:0000259" key="2">
    <source>
        <dbReference type="PROSITE" id="PS50043"/>
    </source>
</evidence>
<dbReference type="PRINTS" id="PR00038">
    <property type="entry name" value="HTHLUXR"/>
</dbReference>
<dbReference type="PROSITE" id="PS00622">
    <property type="entry name" value="HTH_LUXR_1"/>
    <property type="match status" value="1"/>
</dbReference>
<keyword evidence="4" id="KW-1185">Reference proteome</keyword>
<dbReference type="RefSeq" id="WP_184991421.1">
    <property type="nucleotide sequence ID" value="NZ_JACHNE010000001.1"/>
</dbReference>
<dbReference type="Gene3D" id="1.10.10.10">
    <property type="entry name" value="Winged helix-like DNA-binding domain superfamily/Winged helix DNA-binding domain"/>
    <property type="match status" value="1"/>
</dbReference>
<dbReference type="GO" id="GO:0003677">
    <property type="term" value="F:DNA binding"/>
    <property type="evidence" value="ECO:0007669"/>
    <property type="project" value="UniProtKB-KW"/>
</dbReference>
<dbReference type="AlphaFoldDB" id="A0A7W9HC46"/>
<comment type="caution">
    <text evidence="3">The sequence shown here is derived from an EMBL/GenBank/DDBJ whole genome shotgun (WGS) entry which is preliminary data.</text>
</comment>
<dbReference type="SUPFAM" id="SSF46894">
    <property type="entry name" value="C-terminal effector domain of the bipartite response regulators"/>
    <property type="match status" value="1"/>
</dbReference>
<proteinExistence type="predicted"/>
<dbReference type="EMBL" id="JACHNE010000001">
    <property type="protein sequence ID" value="MBB5799246.1"/>
    <property type="molecule type" value="Genomic_DNA"/>
</dbReference>
<dbReference type="Pfam" id="PF00196">
    <property type="entry name" value="GerE"/>
    <property type="match status" value="1"/>
</dbReference>
<organism evidence="3 4">
    <name type="scientific">Streptomyces caelestis</name>
    <dbReference type="NCBI Taxonomy" id="36816"/>
    <lineage>
        <taxon>Bacteria</taxon>
        <taxon>Bacillati</taxon>
        <taxon>Actinomycetota</taxon>
        <taxon>Actinomycetes</taxon>
        <taxon>Kitasatosporales</taxon>
        <taxon>Streptomycetaceae</taxon>
        <taxon>Streptomyces</taxon>
    </lineage>
</organism>
<evidence type="ECO:0000256" key="1">
    <source>
        <dbReference type="SAM" id="MobiDB-lite"/>
    </source>
</evidence>